<dbReference type="Gene3D" id="1.10.287.110">
    <property type="entry name" value="DnaJ domain"/>
    <property type="match status" value="1"/>
</dbReference>
<dbReference type="KEGG" id="many:MANY_13180"/>
<dbReference type="SUPFAM" id="SSF46565">
    <property type="entry name" value="Chaperone J-domain"/>
    <property type="match status" value="1"/>
</dbReference>
<keyword evidence="4" id="KW-1185">Reference proteome</keyword>
<dbReference type="EMBL" id="AP022620">
    <property type="protein sequence ID" value="BBZ75981.1"/>
    <property type="molecule type" value="Genomic_DNA"/>
</dbReference>
<organism evidence="3 4">
    <name type="scientific">Mycolicibacterium anyangense</name>
    <dbReference type="NCBI Taxonomy" id="1431246"/>
    <lineage>
        <taxon>Bacteria</taxon>
        <taxon>Bacillati</taxon>
        <taxon>Actinomycetota</taxon>
        <taxon>Actinomycetes</taxon>
        <taxon>Mycobacteriales</taxon>
        <taxon>Mycobacteriaceae</taxon>
        <taxon>Mycolicibacterium</taxon>
    </lineage>
</organism>
<dbReference type="PROSITE" id="PS50076">
    <property type="entry name" value="DNAJ_2"/>
    <property type="match status" value="1"/>
</dbReference>
<dbReference type="RefSeq" id="WP_163803518.1">
    <property type="nucleotide sequence ID" value="NZ_AP022620.1"/>
</dbReference>
<gene>
    <name evidence="3" type="ORF">MANY_13180</name>
</gene>
<dbReference type="InterPro" id="IPR001623">
    <property type="entry name" value="DnaJ_domain"/>
</dbReference>
<evidence type="ECO:0000256" key="1">
    <source>
        <dbReference type="SAM" id="MobiDB-lite"/>
    </source>
</evidence>
<evidence type="ECO:0000259" key="2">
    <source>
        <dbReference type="PROSITE" id="PS50076"/>
    </source>
</evidence>
<sequence>MKEVTGSGGGPLRPAKKPAKKAPAKKAAAKKAPAKKGPAKKGPAKAAKKMPAKKAPAKKAPPKKAAKKAAAKKATGPTSSAAKAKTSRARGLPAPPTDPLLILGLQEPLSIEQVRRAWRSYAAKHHPDNGGDSATFTRGHAAYLTLRSLLGS</sequence>
<feature type="compositionally biased region" description="Basic residues" evidence="1">
    <location>
        <begin position="14"/>
        <end position="71"/>
    </location>
</feature>
<evidence type="ECO:0000313" key="4">
    <source>
        <dbReference type="Proteomes" id="UP000467249"/>
    </source>
</evidence>
<feature type="region of interest" description="Disordered" evidence="1">
    <location>
        <begin position="1"/>
        <end position="99"/>
    </location>
</feature>
<dbReference type="Proteomes" id="UP000467249">
    <property type="component" value="Chromosome"/>
</dbReference>
<feature type="domain" description="J" evidence="2">
    <location>
        <begin position="98"/>
        <end position="151"/>
    </location>
</feature>
<dbReference type="InterPro" id="IPR036869">
    <property type="entry name" value="J_dom_sf"/>
</dbReference>
<proteinExistence type="predicted"/>
<reference evidence="3 4" key="1">
    <citation type="journal article" date="2019" name="Emerg. Microbes Infect.">
        <title>Comprehensive subspecies identification of 175 nontuberculous mycobacteria species based on 7547 genomic profiles.</title>
        <authorList>
            <person name="Matsumoto Y."/>
            <person name="Kinjo T."/>
            <person name="Motooka D."/>
            <person name="Nabeya D."/>
            <person name="Jung N."/>
            <person name="Uechi K."/>
            <person name="Horii T."/>
            <person name="Iida T."/>
            <person name="Fujita J."/>
            <person name="Nakamura S."/>
        </authorList>
    </citation>
    <scope>NUCLEOTIDE SEQUENCE [LARGE SCALE GENOMIC DNA]</scope>
    <source>
        <strain evidence="3 4">JCM 30275</strain>
    </source>
</reference>
<name>A0A6N4W9L6_9MYCO</name>
<feature type="compositionally biased region" description="Low complexity" evidence="1">
    <location>
        <begin position="72"/>
        <end position="84"/>
    </location>
</feature>
<protein>
    <recommendedName>
        <fullName evidence="2">J domain-containing protein</fullName>
    </recommendedName>
</protein>
<dbReference type="AlphaFoldDB" id="A0A6N4W9L6"/>
<accession>A0A6N4W9L6</accession>
<dbReference type="CDD" id="cd06257">
    <property type="entry name" value="DnaJ"/>
    <property type="match status" value="1"/>
</dbReference>
<evidence type="ECO:0000313" key="3">
    <source>
        <dbReference type="EMBL" id="BBZ75981.1"/>
    </source>
</evidence>
<feature type="compositionally biased region" description="Gly residues" evidence="1">
    <location>
        <begin position="1"/>
        <end position="11"/>
    </location>
</feature>